<dbReference type="Proteomes" id="UP001215712">
    <property type="component" value="Unassembled WGS sequence"/>
</dbReference>
<accession>A0AAD6MZF8</accession>
<name>A0AAD6MZF8_9EURO</name>
<organism evidence="2 3">
    <name type="scientific">Penicillium malachiteum</name>
    <dbReference type="NCBI Taxonomy" id="1324776"/>
    <lineage>
        <taxon>Eukaryota</taxon>
        <taxon>Fungi</taxon>
        <taxon>Dikarya</taxon>
        <taxon>Ascomycota</taxon>
        <taxon>Pezizomycotina</taxon>
        <taxon>Eurotiomycetes</taxon>
        <taxon>Eurotiomycetidae</taxon>
        <taxon>Eurotiales</taxon>
        <taxon>Aspergillaceae</taxon>
        <taxon>Penicillium</taxon>
    </lineage>
</organism>
<reference evidence="2" key="2">
    <citation type="submission" date="2023-01" db="EMBL/GenBank/DDBJ databases">
        <authorList>
            <person name="Petersen C."/>
        </authorList>
    </citation>
    <scope>NUCLEOTIDE SEQUENCE</scope>
    <source>
        <strain evidence="2">IBT 17514</strain>
    </source>
</reference>
<evidence type="ECO:0000313" key="3">
    <source>
        <dbReference type="Proteomes" id="UP001215712"/>
    </source>
</evidence>
<dbReference type="AlphaFoldDB" id="A0AAD6MZF8"/>
<dbReference type="EMBL" id="JAQJAN010000003">
    <property type="protein sequence ID" value="KAJ5734381.1"/>
    <property type="molecule type" value="Genomic_DNA"/>
</dbReference>
<evidence type="ECO:0000256" key="1">
    <source>
        <dbReference type="SAM" id="MobiDB-lite"/>
    </source>
</evidence>
<feature type="compositionally biased region" description="Low complexity" evidence="1">
    <location>
        <begin position="8"/>
        <end position="22"/>
    </location>
</feature>
<sequence length="164" mass="18237">MTVSKVNSPSSSPRKESSVASSEHGWQGRFGHLLTDDLFLFQNPENRERPLPPPTLSWRQRTSQELQSKVSSLCAFFRLPPMPGFDLGAFTHGIHRFLQMVFISLVLLVAGRLIWEEALFQQASSFKGGCTAPSCIPGDPAWFYYRSCNVACLLGLIAGLNGKY</sequence>
<feature type="region of interest" description="Disordered" evidence="1">
    <location>
        <begin position="1"/>
        <end position="25"/>
    </location>
</feature>
<reference evidence="2" key="1">
    <citation type="journal article" date="2023" name="IMA Fungus">
        <title>Comparative genomic study of the Penicillium genus elucidates a diverse pangenome and 15 lateral gene transfer events.</title>
        <authorList>
            <person name="Petersen C."/>
            <person name="Sorensen T."/>
            <person name="Nielsen M.R."/>
            <person name="Sondergaard T.E."/>
            <person name="Sorensen J.L."/>
            <person name="Fitzpatrick D.A."/>
            <person name="Frisvad J.C."/>
            <person name="Nielsen K.L."/>
        </authorList>
    </citation>
    <scope>NUCLEOTIDE SEQUENCE</scope>
    <source>
        <strain evidence="2">IBT 17514</strain>
    </source>
</reference>
<proteinExistence type="predicted"/>
<comment type="caution">
    <text evidence="2">The sequence shown here is derived from an EMBL/GenBank/DDBJ whole genome shotgun (WGS) entry which is preliminary data.</text>
</comment>
<protein>
    <submittedName>
        <fullName evidence="2">Uncharacterized protein</fullName>
    </submittedName>
</protein>
<gene>
    <name evidence="2" type="ORF">N7493_003167</name>
</gene>
<keyword evidence="3" id="KW-1185">Reference proteome</keyword>
<evidence type="ECO:0000313" key="2">
    <source>
        <dbReference type="EMBL" id="KAJ5734381.1"/>
    </source>
</evidence>